<feature type="compositionally biased region" description="Low complexity" evidence="1">
    <location>
        <begin position="669"/>
        <end position="683"/>
    </location>
</feature>
<feature type="region of interest" description="Disordered" evidence="1">
    <location>
        <begin position="1"/>
        <end position="124"/>
    </location>
</feature>
<accession>A0AAN7YCK7</accession>
<dbReference type="EMBL" id="JAVRRL010000093">
    <property type="protein sequence ID" value="KAK5108185.1"/>
    <property type="molecule type" value="Genomic_DNA"/>
</dbReference>
<sequence>MDSRLQQRGRALDSAKRPASRSPDGYAARKISKTSQRDRSATPKSNNELSNTSRGSSTSAANGQSTMHPPVVLDGADPSLPHGPARGNNQMSVRSPDSLHLGSKKGRNGDHSSGQSTPRSVYGAVSRQGSISLSVSTTSTSAALPNSAALDILMKCMTQTAEVSTLAQICAQARALVKRTEHEYKSMSMHFAAFPVIKEQKSTACADAKRALKTAQTELDRHTALQRQVVEDVVKFIQNPEVQQSSHPPPTGIISVPADEWRKVCENVAKLEAGRRPAALSSGNDCLQQKLDQVELQVKSVPTKEDFRLMQETVQSLSAQLDDTRLDLTSVRATAQKAASGSGQVPSLKREIDNLKGITRRLGEDLNGVATTPYVPGQQMTSMVTEISNVTRDIKQVRESQDALRTVLERQTIPTWDSSSQITDRSTLADRLAYYTSQTSKLVSDVDQIREEVQMVGKPSMAKRMQKQDFLINNLINQLGEDGLGPLPSKLNKMYNEIEELQSAIAYLKAVRTAQTGAAPLHAITTTTLDLENQIQDLKARFQYAEDSRTGDEETILEHIAEENVERLKQYREHFDRAFVKLQQDFFQGREQDNERFLRTVSDLSHEQTARLDSMREAMEKTSQELGNVVLKLESKVDLATLSTFQETVEDRITQLRTSMAASNSSVPGAATAQTTDGTGPTTNDFQPLTVASLQTNGTTDNSMPSTANIPLYKWLTNLFQKQEALLHAFQSLEKRYNNILSDDMAAKMLEQFGVVWPHAKECNKAIAELNLLYAQHTQTIQEVQQQTGGIVQFIPEARLAVAKVEGEILPLRVGLREVKTRLGEQEGKMEAMDAAFNSQS</sequence>
<dbReference type="Proteomes" id="UP001310890">
    <property type="component" value="Unassembled WGS sequence"/>
</dbReference>
<dbReference type="AlphaFoldDB" id="A0AAN7YCK7"/>
<evidence type="ECO:0000313" key="2">
    <source>
        <dbReference type="EMBL" id="KAK5108185.1"/>
    </source>
</evidence>
<name>A0AAN7YCK7_9PEZI</name>
<reference evidence="2" key="1">
    <citation type="submission" date="2023-08" db="EMBL/GenBank/DDBJ databases">
        <title>Black Yeasts Isolated from many extreme environments.</title>
        <authorList>
            <person name="Coleine C."/>
            <person name="Stajich J.E."/>
            <person name="Selbmann L."/>
        </authorList>
    </citation>
    <scope>NUCLEOTIDE SEQUENCE</scope>
    <source>
        <strain evidence="2">CCFEE 5401</strain>
    </source>
</reference>
<evidence type="ECO:0000256" key="1">
    <source>
        <dbReference type="SAM" id="MobiDB-lite"/>
    </source>
</evidence>
<feature type="compositionally biased region" description="Basic and acidic residues" evidence="1">
    <location>
        <begin position="1"/>
        <end position="16"/>
    </location>
</feature>
<evidence type="ECO:0000313" key="3">
    <source>
        <dbReference type="Proteomes" id="UP001310890"/>
    </source>
</evidence>
<feature type="compositionally biased region" description="Polar residues" evidence="1">
    <location>
        <begin position="42"/>
        <end position="67"/>
    </location>
</feature>
<proteinExistence type="predicted"/>
<feature type="region of interest" description="Disordered" evidence="1">
    <location>
        <begin position="660"/>
        <end position="687"/>
    </location>
</feature>
<comment type="caution">
    <text evidence="2">The sequence shown here is derived from an EMBL/GenBank/DDBJ whole genome shotgun (WGS) entry which is preliminary data.</text>
</comment>
<gene>
    <name evidence="2" type="ORF">LTR62_008716</name>
</gene>
<organism evidence="2 3">
    <name type="scientific">Meristemomyces frigidus</name>
    <dbReference type="NCBI Taxonomy" id="1508187"/>
    <lineage>
        <taxon>Eukaryota</taxon>
        <taxon>Fungi</taxon>
        <taxon>Dikarya</taxon>
        <taxon>Ascomycota</taxon>
        <taxon>Pezizomycotina</taxon>
        <taxon>Dothideomycetes</taxon>
        <taxon>Dothideomycetidae</taxon>
        <taxon>Mycosphaerellales</taxon>
        <taxon>Teratosphaeriaceae</taxon>
        <taxon>Meristemomyces</taxon>
    </lineage>
</organism>
<protein>
    <submittedName>
        <fullName evidence="2">Uncharacterized protein</fullName>
    </submittedName>
</protein>